<protein>
    <submittedName>
        <fullName evidence="3 4">Uncharacterized protein LOC105891842 isoform X1</fullName>
    </submittedName>
</protein>
<name>A0A6P8FZ49_CLUHA</name>
<dbReference type="OrthoDB" id="10492744at2759"/>
<dbReference type="AlphaFoldDB" id="A0A6P8FZ49"/>
<keyword evidence="2" id="KW-1185">Reference proteome</keyword>
<dbReference type="RefSeq" id="XP_031432084.1">
    <property type="nucleotide sequence ID" value="XM_031576224.2"/>
</dbReference>
<evidence type="ECO:0000313" key="4">
    <source>
        <dbReference type="RefSeq" id="XP_031432084.1"/>
    </source>
</evidence>
<accession>A0A6P8FZ49</accession>
<dbReference type="RefSeq" id="XP_031432083.1">
    <property type="nucleotide sequence ID" value="XM_031576223.2"/>
</dbReference>
<feature type="region of interest" description="Disordered" evidence="1">
    <location>
        <begin position="337"/>
        <end position="400"/>
    </location>
</feature>
<reference evidence="3 4" key="1">
    <citation type="submission" date="2025-04" db="UniProtKB">
        <authorList>
            <consortium name="RefSeq"/>
        </authorList>
    </citation>
    <scope>IDENTIFICATION</scope>
</reference>
<feature type="compositionally biased region" description="Basic and acidic residues" evidence="1">
    <location>
        <begin position="9"/>
        <end position="22"/>
    </location>
</feature>
<sequence>MDPGIGIRAHVDLSTVKEDPHHSSPLNNRHRLNVKKPCGAQHSNSLWHVPEKVTQEHQCSTQHRDAVFGSEDAESHFIQEDGKLGSVSNLKKRLMDRERQRRHRERIRADPEKQQAHRERERQRYQRRKSMVSAVPEQMPSESQSHGLSDSEYQTEPTTEDHDHPKHYAFPDISQNLDTETGRMAHMDSMVMKWPTPEADVVDFRRQIKEMNPASRLSHVTEKETQEHVFSTQHRGAVFGSQDVGCYFVQQNGELCSLSRLKKRLMDRERQRRYRERIRSNPMKQSDDEKERRRFMDRERQRRRRERMRSEPDKQQAYAERERQSFVQVVGQRTATTVQTEASSGPCEVASLPGEGKAQVQRGGQEKARKKVPGQGPNWLDIRVGSGQPVRQQEKINFDL</sequence>
<feature type="compositionally biased region" description="Polar residues" evidence="1">
    <location>
        <begin position="140"/>
        <end position="157"/>
    </location>
</feature>
<gene>
    <name evidence="3 4" type="primary">LOC105891842</name>
</gene>
<proteinExistence type="predicted"/>
<organism evidence="2 4">
    <name type="scientific">Clupea harengus</name>
    <name type="common">Atlantic herring</name>
    <dbReference type="NCBI Taxonomy" id="7950"/>
    <lineage>
        <taxon>Eukaryota</taxon>
        <taxon>Metazoa</taxon>
        <taxon>Chordata</taxon>
        <taxon>Craniata</taxon>
        <taxon>Vertebrata</taxon>
        <taxon>Euteleostomi</taxon>
        <taxon>Actinopterygii</taxon>
        <taxon>Neopterygii</taxon>
        <taxon>Teleostei</taxon>
        <taxon>Clupei</taxon>
        <taxon>Clupeiformes</taxon>
        <taxon>Clupeoidei</taxon>
        <taxon>Clupeidae</taxon>
        <taxon>Clupea</taxon>
    </lineage>
</organism>
<dbReference type="Proteomes" id="UP000515152">
    <property type="component" value="Chromosome 11"/>
</dbReference>
<dbReference type="GeneID" id="105891842"/>
<feature type="compositionally biased region" description="Basic and acidic residues" evidence="1">
    <location>
        <begin position="285"/>
        <end position="300"/>
    </location>
</feature>
<feature type="region of interest" description="Disordered" evidence="1">
    <location>
        <begin position="1"/>
        <end position="32"/>
    </location>
</feature>
<evidence type="ECO:0000313" key="2">
    <source>
        <dbReference type="Proteomes" id="UP000515152"/>
    </source>
</evidence>
<evidence type="ECO:0000256" key="1">
    <source>
        <dbReference type="SAM" id="MobiDB-lite"/>
    </source>
</evidence>
<feature type="region of interest" description="Disordered" evidence="1">
    <location>
        <begin position="267"/>
        <end position="324"/>
    </location>
</feature>
<feature type="compositionally biased region" description="Basic and acidic residues" evidence="1">
    <location>
        <begin position="107"/>
        <end position="124"/>
    </location>
</feature>
<feature type="region of interest" description="Disordered" evidence="1">
    <location>
        <begin position="77"/>
        <end position="167"/>
    </location>
</feature>
<feature type="compositionally biased region" description="Basic and acidic residues" evidence="1">
    <location>
        <begin position="308"/>
        <end position="324"/>
    </location>
</feature>
<evidence type="ECO:0000313" key="3">
    <source>
        <dbReference type="RefSeq" id="XP_031432083.1"/>
    </source>
</evidence>